<dbReference type="PRINTS" id="PR00625">
    <property type="entry name" value="JDOMAIN"/>
</dbReference>
<dbReference type="InterPro" id="IPR011990">
    <property type="entry name" value="TPR-like_helical_dom_sf"/>
</dbReference>
<dbReference type="Pfam" id="PF13432">
    <property type="entry name" value="TPR_16"/>
    <property type="match status" value="3"/>
</dbReference>
<evidence type="ECO:0000259" key="6">
    <source>
        <dbReference type="PROSITE" id="PS50076"/>
    </source>
</evidence>
<dbReference type="Pfam" id="PF00226">
    <property type="entry name" value="DnaJ"/>
    <property type="match status" value="1"/>
</dbReference>
<dbReference type="Proteomes" id="UP000818624">
    <property type="component" value="Chromosome 7"/>
</dbReference>
<reference evidence="7 8" key="1">
    <citation type="journal article" date="2020" name="Elife">
        <title>Loss of centromere function drives karyotype evolution in closely related Malassezia species.</title>
        <authorList>
            <person name="Sankaranarayanan S.R."/>
            <person name="Ianiri G."/>
            <person name="Coelho M.A."/>
            <person name="Reza M.H."/>
            <person name="Thimmappa B.C."/>
            <person name="Ganguly P."/>
            <person name="Vadnala R.N."/>
            <person name="Sun S."/>
            <person name="Siddharthan R."/>
            <person name="Tellgren-Roth C."/>
            <person name="Dawson T.L."/>
            <person name="Heitman J."/>
            <person name="Sanyal K."/>
        </authorList>
    </citation>
    <scope>NUCLEOTIDE SEQUENCE [LARGE SCALE GENOMIC DNA]</scope>
    <source>
        <strain evidence="7">CBS14141</strain>
    </source>
</reference>
<dbReference type="EMBL" id="CP046240">
    <property type="protein sequence ID" value="WFD49834.1"/>
    <property type="molecule type" value="Genomic_DNA"/>
</dbReference>
<dbReference type="SUPFAM" id="SSF46565">
    <property type="entry name" value="Chaperone J-domain"/>
    <property type="match status" value="1"/>
</dbReference>
<keyword evidence="3" id="KW-0256">Endoplasmic reticulum</keyword>
<proteinExistence type="predicted"/>
<dbReference type="CDD" id="cd06257">
    <property type="entry name" value="DnaJ"/>
    <property type="match status" value="1"/>
</dbReference>
<feature type="domain" description="J" evidence="6">
    <location>
        <begin position="422"/>
        <end position="483"/>
    </location>
</feature>
<dbReference type="PANTHER" id="PTHR44140:SF2">
    <property type="entry name" value="LD25575P"/>
    <property type="match status" value="1"/>
</dbReference>
<dbReference type="InterPro" id="IPR051727">
    <property type="entry name" value="DnaJ_C3_Co-chaperones"/>
</dbReference>
<evidence type="ECO:0000256" key="3">
    <source>
        <dbReference type="ARBA" id="ARBA00022824"/>
    </source>
</evidence>
<evidence type="ECO:0000256" key="5">
    <source>
        <dbReference type="SAM" id="SignalP"/>
    </source>
</evidence>
<dbReference type="PANTHER" id="PTHR44140">
    <property type="entry name" value="LD25575P"/>
    <property type="match status" value="1"/>
</dbReference>
<keyword evidence="8" id="KW-1185">Reference proteome</keyword>
<feature type="signal peptide" evidence="5">
    <location>
        <begin position="1"/>
        <end position="24"/>
    </location>
</feature>
<sequence>MQTLVRLALVALALLLAGVLDVCAEEARSVSEWLRAANTALTSSDYAGALDAFDHAIALDPDAYLSYFRRATAQQALGRTAAALADLEAARARHPSFAKAYVQEAKLLRREGEYARAADVLAALAAHAPADADASALKRAVQHDAKLSARLAKLPTDARHATECIAFASELLKDAPNDLAARRHRAACHVAQGALDDAVSDWNRVAALAPSPALQRRLALLSYYVLGTYDSQMQRAGLAHLKACLHNDPDNRACRQAHKQLRRISKALGKAHQFADAGSWTAVVSALKGPKVGGPTVLDEVQQVLADAQAPDADGEPLLPRGVRDAAAQSALVADLETLYCRAYSGQQLFKKAMPFCDKLLARDPHSVPALVARGEDHLANGRYDEAVAALNDAFVHSHHDRDVHARLVKAQKLLKQSKSKDYYKTLGVARDADERTIKKAYRRLAREHHPDKGGSQEKMAEINEAFGVLGDAELRARYDQGDDPNDPTGGQANYGDAYAHGDAFQQMFQNAAFQQFARQHGGQFGGGGAQFHWGF</sequence>
<dbReference type="Gene3D" id="1.25.40.10">
    <property type="entry name" value="Tetratricopeptide repeat domain"/>
    <property type="match status" value="1"/>
</dbReference>
<dbReference type="SMART" id="SM00028">
    <property type="entry name" value="TPR"/>
    <property type="match status" value="6"/>
</dbReference>
<dbReference type="PROSITE" id="PS50005">
    <property type="entry name" value="TPR"/>
    <property type="match status" value="1"/>
</dbReference>
<feature type="repeat" description="TPR" evidence="4">
    <location>
        <begin position="30"/>
        <end position="63"/>
    </location>
</feature>
<dbReference type="SMART" id="SM00271">
    <property type="entry name" value="DnaJ"/>
    <property type="match status" value="1"/>
</dbReference>
<comment type="subcellular location">
    <subcellularLocation>
        <location evidence="1">Endoplasmic reticulum</location>
    </subcellularLocation>
</comment>
<evidence type="ECO:0000256" key="4">
    <source>
        <dbReference type="PROSITE-ProRule" id="PRU00339"/>
    </source>
</evidence>
<protein>
    <recommendedName>
        <fullName evidence="6">J domain-containing protein</fullName>
    </recommendedName>
</protein>
<keyword evidence="4" id="KW-0802">TPR repeat</keyword>
<dbReference type="PROSITE" id="PS50076">
    <property type="entry name" value="DNAJ_2"/>
    <property type="match status" value="1"/>
</dbReference>
<evidence type="ECO:0000256" key="1">
    <source>
        <dbReference type="ARBA" id="ARBA00004240"/>
    </source>
</evidence>
<dbReference type="Gene3D" id="1.10.287.110">
    <property type="entry name" value="DnaJ domain"/>
    <property type="match status" value="1"/>
</dbReference>
<dbReference type="InterPro" id="IPR019734">
    <property type="entry name" value="TPR_rpt"/>
</dbReference>
<accession>A0ABY8EXM1</accession>
<organism evidence="7 8">
    <name type="scientific">Malassezia furfur</name>
    <name type="common">Pityriasis versicolor infection agent</name>
    <name type="synonym">Pityrosporum furfur</name>
    <dbReference type="NCBI Taxonomy" id="55194"/>
    <lineage>
        <taxon>Eukaryota</taxon>
        <taxon>Fungi</taxon>
        <taxon>Dikarya</taxon>
        <taxon>Basidiomycota</taxon>
        <taxon>Ustilaginomycotina</taxon>
        <taxon>Malasseziomycetes</taxon>
        <taxon>Malasseziales</taxon>
        <taxon>Malasseziaceae</taxon>
        <taxon>Malassezia</taxon>
    </lineage>
</organism>
<dbReference type="SUPFAM" id="SSF48452">
    <property type="entry name" value="TPR-like"/>
    <property type="match status" value="2"/>
</dbReference>
<evidence type="ECO:0000313" key="8">
    <source>
        <dbReference type="Proteomes" id="UP000818624"/>
    </source>
</evidence>
<gene>
    <name evidence="7" type="ORF">GLX27_004519</name>
</gene>
<dbReference type="InterPro" id="IPR036869">
    <property type="entry name" value="J_dom_sf"/>
</dbReference>
<evidence type="ECO:0000256" key="2">
    <source>
        <dbReference type="ARBA" id="ARBA00022729"/>
    </source>
</evidence>
<keyword evidence="2 5" id="KW-0732">Signal</keyword>
<dbReference type="InterPro" id="IPR001623">
    <property type="entry name" value="DnaJ_domain"/>
</dbReference>
<feature type="chain" id="PRO_5045190352" description="J domain-containing protein" evidence="5">
    <location>
        <begin position="25"/>
        <end position="536"/>
    </location>
</feature>
<evidence type="ECO:0000313" key="7">
    <source>
        <dbReference type="EMBL" id="WFD49834.1"/>
    </source>
</evidence>
<name>A0ABY8EXM1_MALFU</name>